<evidence type="ECO:0000256" key="7">
    <source>
        <dbReference type="ARBA" id="ARBA00022630"/>
    </source>
</evidence>
<reference evidence="18 19" key="1">
    <citation type="submission" date="2016-10" db="EMBL/GenBank/DDBJ databases">
        <authorList>
            <person name="de Groot N.N."/>
        </authorList>
    </citation>
    <scope>NUCLEOTIDE SEQUENCE [LARGE SCALE GENOMIC DNA]</scope>
    <source>
        <strain evidence="18 19">AR40</strain>
    </source>
</reference>
<comment type="function">
    <text evidence="2 16">Cell wall formation.</text>
</comment>
<comment type="catalytic activity">
    <reaction evidence="15 16">
        <text>UDP-N-acetyl-alpha-D-muramate + NADP(+) = UDP-N-acetyl-3-O-(1-carboxyvinyl)-alpha-D-glucosamine + NADPH + H(+)</text>
        <dbReference type="Rhea" id="RHEA:12248"/>
        <dbReference type="ChEBI" id="CHEBI:15378"/>
        <dbReference type="ChEBI" id="CHEBI:57783"/>
        <dbReference type="ChEBI" id="CHEBI:58349"/>
        <dbReference type="ChEBI" id="CHEBI:68483"/>
        <dbReference type="ChEBI" id="CHEBI:70757"/>
        <dbReference type="EC" id="1.3.1.98"/>
    </reaction>
</comment>
<feature type="active site" evidence="16">
    <location>
        <position position="295"/>
    </location>
</feature>
<evidence type="ECO:0000256" key="13">
    <source>
        <dbReference type="ARBA" id="ARBA00023306"/>
    </source>
</evidence>
<dbReference type="Gene3D" id="3.90.78.10">
    <property type="entry name" value="UDP-N-acetylenolpyruvoylglucosamine reductase, C-terminal domain"/>
    <property type="match status" value="1"/>
</dbReference>
<keyword evidence="8 16" id="KW-0274">FAD</keyword>
<dbReference type="Gene3D" id="3.30.43.10">
    <property type="entry name" value="Uridine Diphospho-n-acetylenolpyruvylglucosamine Reductase, domain 2"/>
    <property type="match status" value="1"/>
</dbReference>
<feature type="domain" description="FAD-binding PCMH-type" evidence="17">
    <location>
        <begin position="31"/>
        <end position="211"/>
    </location>
</feature>
<evidence type="ECO:0000256" key="4">
    <source>
        <dbReference type="ARBA" id="ARBA00004752"/>
    </source>
</evidence>
<evidence type="ECO:0000256" key="11">
    <source>
        <dbReference type="ARBA" id="ARBA00022984"/>
    </source>
</evidence>
<keyword evidence="7 16" id="KW-0285">Flavoprotein</keyword>
<evidence type="ECO:0000256" key="14">
    <source>
        <dbReference type="ARBA" id="ARBA00023316"/>
    </source>
</evidence>
<keyword evidence="11 16" id="KW-0573">Peptidoglycan synthesis</keyword>
<dbReference type="GO" id="GO:0008762">
    <property type="term" value="F:UDP-N-acetylmuramate dehydrogenase activity"/>
    <property type="evidence" value="ECO:0007669"/>
    <property type="project" value="UniProtKB-UniRule"/>
</dbReference>
<gene>
    <name evidence="16" type="primary">murB</name>
    <name evidence="18" type="ORF">SAMN04487884_101155</name>
</gene>
<dbReference type="InterPro" id="IPR006094">
    <property type="entry name" value="Oxid_FAD_bind_N"/>
</dbReference>
<keyword evidence="5 16" id="KW-0963">Cytoplasm</keyword>
<keyword evidence="9 16" id="KW-0521">NADP</keyword>
<dbReference type="OrthoDB" id="9804753at2"/>
<keyword evidence="13 16" id="KW-0131">Cell cycle</keyword>
<keyword evidence="12 16" id="KW-0560">Oxidoreductase</keyword>
<comment type="subcellular location">
    <subcellularLocation>
        <location evidence="3 16">Cytoplasm</location>
    </subcellularLocation>
</comment>
<evidence type="ECO:0000256" key="9">
    <source>
        <dbReference type="ARBA" id="ARBA00022857"/>
    </source>
</evidence>
<keyword evidence="6 16" id="KW-0132">Cell division</keyword>
<keyword evidence="14 16" id="KW-0961">Cell wall biogenesis/degradation</keyword>
<dbReference type="InterPro" id="IPR011601">
    <property type="entry name" value="MurB_C"/>
</dbReference>
<dbReference type="GO" id="GO:0008360">
    <property type="term" value="P:regulation of cell shape"/>
    <property type="evidence" value="ECO:0007669"/>
    <property type="project" value="UniProtKB-KW"/>
</dbReference>
<evidence type="ECO:0000259" key="17">
    <source>
        <dbReference type="PROSITE" id="PS51387"/>
    </source>
</evidence>
<dbReference type="PROSITE" id="PS51387">
    <property type="entry name" value="FAD_PCMH"/>
    <property type="match status" value="1"/>
</dbReference>
<sequence>MNQEILDQINAIIPKENILGDEPMSRHTTFRTGGPADYFIRISSKDELSKLITVLKKENIDFFVTGNGSNLLVSDNGYHGVIISMSGLDTLQVDGNRIVAGAGVLNSKVAQEALKHSLTGMEALAGIPGSVGGCLRMNAGAYGSEMKDVVESADIMFEDGHVETMSVDDMKLRYRGSRIGDEKLYVLGVTFTLFNGDKKAIEEAMADYAARRRDKQPLEFPSAGSTFKRPEGYFAGKLIQDAGLRGFAIGGAQVSDKHCGFVVNKGGATSRDVIDVIRHVQKTVLETSGVELDTEVILLGDFE</sequence>
<organism evidence="18 19">
    <name type="scientific">Butyrivibrio fibrisolvens</name>
    <dbReference type="NCBI Taxonomy" id="831"/>
    <lineage>
        <taxon>Bacteria</taxon>
        <taxon>Bacillati</taxon>
        <taxon>Bacillota</taxon>
        <taxon>Clostridia</taxon>
        <taxon>Lachnospirales</taxon>
        <taxon>Lachnospiraceae</taxon>
        <taxon>Butyrivibrio</taxon>
    </lineage>
</organism>
<proteinExistence type="inferred from homology"/>
<dbReference type="InterPro" id="IPR036318">
    <property type="entry name" value="FAD-bd_PCMH-like_sf"/>
</dbReference>
<dbReference type="Pfam" id="PF01565">
    <property type="entry name" value="FAD_binding_4"/>
    <property type="match status" value="1"/>
</dbReference>
<evidence type="ECO:0000313" key="18">
    <source>
        <dbReference type="EMBL" id="SER02077.1"/>
    </source>
</evidence>
<dbReference type="InterPro" id="IPR016169">
    <property type="entry name" value="FAD-bd_PCMH_sub2"/>
</dbReference>
<dbReference type="eggNOG" id="COG0812">
    <property type="taxonomic scope" value="Bacteria"/>
</dbReference>
<evidence type="ECO:0000256" key="12">
    <source>
        <dbReference type="ARBA" id="ARBA00023002"/>
    </source>
</evidence>
<dbReference type="EMBL" id="FOGJ01000001">
    <property type="protein sequence ID" value="SER02077.1"/>
    <property type="molecule type" value="Genomic_DNA"/>
</dbReference>
<evidence type="ECO:0000256" key="5">
    <source>
        <dbReference type="ARBA" id="ARBA00022490"/>
    </source>
</evidence>
<dbReference type="PANTHER" id="PTHR21071:SF4">
    <property type="entry name" value="UDP-N-ACETYLENOLPYRUVOYLGLUCOSAMINE REDUCTASE"/>
    <property type="match status" value="1"/>
</dbReference>
<evidence type="ECO:0000256" key="6">
    <source>
        <dbReference type="ARBA" id="ARBA00022618"/>
    </source>
</evidence>
<comment type="similarity">
    <text evidence="16">Belongs to the MurB family.</text>
</comment>
<evidence type="ECO:0000256" key="15">
    <source>
        <dbReference type="ARBA" id="ARBA00048914"/>
    </source>
</evidence>
<evidence type="ECO:0000313" key="19">
    <source>
        <dbReference type="Proteomes" id="UP000182584"/>
    </source>
</evidence>
<dbReference type="InterPro" id="IPR016166">
    <property type="entry name" value="FAD-bd_PCMH"/>
</dbReference>
<dbReference type="PANTHER" id="PTHR21071">
    <property type="entry name" value="UDP-N-ACETYLENOLPYRUVOYLGLUCOSAMINE REDUCTASE"/>
    <property type="match status" value="1"/>
</dbReference>
<feature type="active site" evidence="16">
    <location>
        <position position="175"/>
    </location>
</feature>
<evidence type="ECO:0000256" key="10">
    <source>
        <dbReference type="ARBA" id="ARBA00022960"/>
    </source>
</evidence>
<evidence type="ECO:0000256" key="16">
    <source>
        <dbReference type="HAMAP-Rule" id="MF_00037"/>
    </source>
</evidence>
<dbReference type="GO" id="GO:0051301">
    <property type="term" value="P:cell division"/>
    <property type="evidence" value="ECO:0007669"/>
    <property type="project" value="UniProtKB-KW"/>
</dbReference>
<dbReference type="HAMAP" id="MF_00037">
    <property type="entry name" value="MurB"/>
    <property type="match status" value="1"/>
</dbReference>
<dbReference type="GO" id="GO:0071555">
    <property type="term" value="P:cell wall organization"/>
    <property type="evidence" value="ECO:0007669"/>
    <property type="project" value="UniProtKB-KW"/>
</dbReference>
<feature type="active site" description="Proton donor" evidence="16">
    <location>
        <position position="225"/>
    </location>
</feature>
<dbReference type="InterPro" id="IPR016167">
    <property type="entry name" value="FAD-bd_PCMH_sub1"/>
</dbReference>
<evidence type="ECO:0000256" key="3">
    <source>
        <dbReference type="ARBA" id="ARBA00004496"/>
    </source>
</evidence>
<evidence type="ECO:0000256" key="1">
    <source>
        <dbReference type="ARBA" id="ARBA00001974"/>
    </source>
</evidence>
<dbReference type="NCBIfam" id="TIGR00179">
    <property type="entry name" value="murB"/>
    <property type="match status" value="1"/>
</dbReference>
<dbReference type="InterPro" id="IPR003170">
    <property type="entry name" value="MurB"/>
</dbReference>
<dbReference type="RefSeq" id="WP_074753769.1">
    <property type="nucleotide sequence ID" value="NZ_FOGJ01000001.1"/>
</dbReference>
<evidence type="ECO:0000256" key="2">
    <source>
        <dbReference type="ARBA" id="ARBA00003921"/>
    </source>
</evidence>
<dbReference type="EC" id="1.3.1.98" evidence="16"/>
<dbReference type="UniPathway" id="UPA00219"/>
<dbReference type="Proteomes" id="UP000182584">
    <property type="component" value="Unassembled WGS sequence"/>
</dbReference>
<accession>A0A1H9KT36</accession>
<dbReference type="GO" id="GO:0005829">
    <property type="term" value="C:cytosol"/>
    <property type="evidence" value="ECO:0007669"/>
    <property type="project" value="TreeGrafter"/>
</dbReference>
<dbReference type="SUPFAM" id="SSF56176">
    <property type="entry name" value="FAD-binding/transporter-associated domain-like"/>
    <property type="match status" value="1"/>
</dbReference>
<name>A0A1H9KT36_BUTFI</name>
<keyword evidence="10 16" id="KW-0133">Cell shape</keyword>
<dbReference type="Pfam" id="PF02873">
    <property type="entry name" value="MurB_C"/>
    <property type="match status" value="1"/>
</dbReference>
<evidence type="ECO:0000256" key="8">
    <source>
        <dbReference type="ARBA" id="ARBA00022827"/>
    </source>
</evidence>
<dbReference type="InterPro" id="IPR036635">
    <property type="entry name" value="MurB_C_sf"/>
</dbReference>
<comment type="pathway">
    <text evidence="4 16">Cell wall biogenesis; peptidoglycan biosynthesis.</text>
</comment>
<comment type="cofactor">
    <cofactor evidence="1 16">
        <name>FAD</name>
        <dbReference type="ChEBI" id="CHEBI:57692"/>
    </cofactor>
</comment>
<dbReference type="Gene3D" id="3.30.465.10">
    <property type="match status" value="1"/>
</dbReference>
<dbReference type="GO" id="GO:0009252">
    <property type="term" value="P:peptidoglycan biosynthetic process"/>
    <property type="evidence" value="ECO:0007669"/>
    <property type="project" value="UniProtKB-UniRule"/>
</dbReference>
<dbReference type="GO" id="GO:0071949">
    <property type="term" value="F:FAD binding"/>
    <property type="evidence" value="ECO:0007669"/>
    <property type="project" value="InterPro"/>
</dbReference>
<dbReference type="AlphaFoldDB" id="A0A1H9KT36"/>
<dbReference type="SUPFAM" id="SSF56194">
    <property type="entry name" value="Uridine diphospho-N-Acetylenolpyruvylglucosamine reductase, MurB, C-terminal domain"/>
    <property type="match status" value="1"/>
</dbReference>
<protein>
    <recommendedName>
        <fullName evidence="16">UDP-N-acetylenolpyruvoylglucosamine reductase</fullName>
        <ecNumber evidence="16">1.3.1.98</ecNumber>
    </recommendedName>
    <alternativeName>
        <fullName evidence="16">UDP-N-acetylmuramate dehydrogenase</fullName>
    </alternativeName>
</protein>
<dbReference type="NCBIfam" id="NF010480">
    <property type="entry name" value="PRK13905.1"/>
    <property type="match status" value="1"/>
</dbReference>